<evidence type="ECO:0000313" key="3">
    <source>
        <dbReference type="Proteomes" id="UP001150259"/>
    </source>
</evidence>
<keyword evidence="1" id="KW-0472">Membrane</keyword>
<dbReference type="EMBL" id="JAPFQL010000034">
    <property type="protein sequence ID" value="MDC5697455.1"/>
    <property type="molecule type" value="Genomic_DNA"/>
</dbReference>
<comment type="caution">
    <text evidence="2">The sequence shown here is derived from an EMBL/GenBank/DDBJ whole genome shotgun (WGS) entry which is preliminary data.</text>
</comment>
<reference evidence="2 3" key="1">
    <citation type="submission" date="2022-11" db="EMBL/GenBank/DDBJ databases">
        <title>Anaerobic phenanthrene biodegradation by a DNRA strain PheN6.</title>
        <authorList>
            <person name="Zhang Z."/>
        </authorList>
    </citation>
    <scope>NUCLEOTIDE SEQUENCE [LARGE SCALE GENOMIC DNA]</scope>
    <source>
        <strain evidence="2 3">PheN6</strain>
    </source>
</reference>
<protein>
    <submittedName>
        <fullName evidence="2">DUF3054 domain-containing protein</fullName>
    </submittedName>
</protein>
<keyword evidence="3" id="KW-1185">Reference proteome</keyword>
<accession>A0ABT5GHT0</accession>
<feature type="transmembrane region" description="Helical" evidence="1">
    <location>
        <begin position="37"/>
        <end position="59"/>
    </location>
</feature>
<keyword evidence="1" id="KW-1133">Transmembrane helix</keyword>
<gene>
    <name evidence="2" type="ORF">OO014_09315</name>
</gene>
<feature type="transmembrane region" description="Helical" evidence="1">
    <location>
        <begin position="98"/>
        <end position="119"/>
    </location>
</feature>
<keyword evidence="1" id="KW-0812">Transmembrane</keyword>
<feature type="transmembrane region" description="Helical" evidence="1">
    <location>
        <begin position="71"/>
        <end position="92"/>
    </location>
</feature>
<sequence length="129" mass="13556">MAERPPFWRNPGVAFVVDALLVLVFAAIGRASHDEGITASGVFATASPFLVGTAVGWLLVRALRGSWPLEVGPGITVWFATVFIGMALRVAVLGSLAWAFVAVAAAVLATLLIGWRALLTLATARSARR</sequence>
<name>A0ABT5GHT0_9MICO</name>
<feature type="transmembrane region" description="Helical" evidence="1">
    <location>
        <begin position="12"/>
        <end position="31"/>
    </location>
</feature>
<organism evidence="2 3">
    <name type="scientific">Intrasporangium calvum</name>
    <dbReference type="NCBI Taxonomy" id="53358"/>
    <lineage>
        <taxon>Bacteria</taxon>
        <taxon>Bacillati</taxon>
        <taxon>Actinomycetota</taxon>
        <taxon>Actinomycetes</taxon>
        <taxon>Micrococcales</taxon>
        <taxon>Intrasporangiaceae</taxon>
        <taxon>Intrasporangium</taxon>
    </lineage>
</organism>
<proteinExistence type="predicted"/>
<evidence type="ECO:0000313" key="2">
    <source>
        <dbReference type="EMBL" id="MDC5697455.1"/>
    </source>
</evidence>
<dbReference type="InterPro" id="IPR021414">
    <property type="entry name" value="DUF3054"/>
</dbReference>
<dbReference type="Pfam" id="PF11255">
    <property type="entry name" value="DUF3054"/>
    <property type="match status" value="1"/>
</dbReference>
<dbReference type="Proteomes" id="UP001150259">
    <property type="component" value="Unassembled WGS sequence"/>
</dbReference>
<dbReference type="RefSeq" id="WP_272462031.1">
    <property type="nucleotide sequence ID" value="NZ_JAPFQL010000034.1"/>
</dbReference>
<evidence type="ECO:0000256" key="1">
    <source>
        <dbReference type="SAM" id="Phobius"/>
    </source>
</evidence>